<dbReference type="GeneID" id="108627404"/>
<gene>
    <name evidence="2" type="primary">LOC108627404</name>
</gene>
<name>A0AAJ7J3R2_9HYME</name>
<accession>A0AAJ7J3R2</accession>
<dbReference type="RefSeq" id="XP_017884114.2">
    <property type="nucleotide sequence ID" value="XM_018028625.2"/>
</dbReference>
<keyword evidence="1" id="KW-1185">Reference proteome</keyword>
<organism evidence="1 2">
    <name type="scientific">Ceratina calcarata</name>
    <dbReference type="NCBI Taxonomy" id="156304"/>
    <lineage>
        <taxon>Eukaryota</taxon>
        <taxon>Metazoa</taxon>
        <taxon>Ecdysozoa</taxon>
        <taxon>Arthropoda</taxon>
        <taxon>Hexapoda</taxon>
        <taxon>Insecta</taxon>
        <taxon>Pterygota</taxon>
        <taxon>Neoptera</taxon>
        <taxon>Endopterygota</taxon>
        <taxon>Hymenoptera</taxon>
        <taxon>Apocrita</taxon>
        <taxon>Aculeata</taxon>
        <taxon>Apoidea</taxon>
        <taxon>Anthophila</taxon>
        <taxon>Apidae</taxon>
        <taxon>Ceratina</taxon>
        <taxon>Zadontomerus</taxon>
    </lineage>
</organism>
<evidence type="ECO:0000313" key="2">
    <source>
        <dbReference type="RefSeq" id="XP_017884114.2"/>
    </source>
</evidence>
<reference evidence="2" key="1">
    <citation type="submission" date="2025-08" db="UniProtKB">
        <authorList>
            <consortium name="RefSeq"/>
        </authorList>
    </citation>
    <scope>IDENTIFICATION</scope>
    <source>
        <tissue evidence="2">Whole body</tissue>
    </source>
</reference>
<evidence type="ECO:0000313" key="1">
    <source>
        <dbReference type="Proteomes" id="UP000694925"/>
    </source>
</evidence>
<protein>
    <submittedName>
        <fullName evidence="2">Uncharacterized protein LOC108627404</fullName>
    </submittedName>
</protein>
<proteinExistence type="predicted"/>
<sequence>MKLNKPGIDLTGEYTRVISTFADEQSASTLVSKAFRRGKQRSPVVTLLDDGLYDILSRTALPDEDSPEAANVKCLLGIENGELHLPRKCWIQDGVNVP</sequence>
<dbReference type="KEGG" id="ccal:108627404"/>
<dbReference type="AlphaFoldDB" id="A0AAJ7J3R2"/>
<dbReference type="Proteomes" id="UP000694925">
    <property type="component" value="Unplaced"/>
</dbReference>